<protein>
    <submittedName>
        <fullName evidence="5">Putative HTH-type transcriptional regulator YbzH</fullName>
    </submittedName>
</protein>
<feature type="domain" description="HTH arsR-type" evidence="4">
    <location>
        <begin position="1"/>
        <end position="107"/>
    </location>
</feature>
<keyword evidence="1" id="KW-0805">Transcription regulation</keyword>
<evidence type="ECO:0000313" key="5">
    <source>
        <dbReference type="EMBL" id="GBO94733.1"/>
    </source>
</evidence>
<dbReference type="CDD" id="cd00090">
    <property type="entry name" value="HTH_ARSR"/>
    <property type="match status" value="1"/>
</dbReference>
<gene>
    <name evidence="5" type="primary">ybzH</name>
    <name evidence="5" type="ORF">MESMUL_20870</name>
</gene>
<evidence type="ECO:0000259" key="4">
    <source>
        <dbReference type="PROSITE" id="PS50987"/>
    </source>
</evidence>
<dbReference type="Proteomes" id="UP000266091">
    <property type="component" value="Unassembled WGS sequence"/>
</dbReference>
<keyword evidence="6" id="KW-1185">Reference proteome</keyword>
<keyword evidence="3" id="KW-0804">Transcription</keyword>
<dbReference type="InterPro" id="IPR001845">
    <property type="entry name" value="HTH_ArsR_DNA-bd_dom"/>
</dbReference>
<dbReference type="Gene3D" id="1.10.10.10">
    <property type="entry name" value="Winged helix-like DNA-binding domain superfamily/Winged helix DNA-binding domain"/>
    <property type="match status" value="1"/>
</dbReference>
<dbReference type="InterPro" id="IPR051081">
    <property type="entry name" value="HTH_MetalResp_TranReg"/>
</dbReference>
<evidence type="ECO:0000256" key="3">
    <source>
        <dbReference type="ARBA" id="ARBA00023163"/>
    </source>
</evidence>
<dbReference type="AlphaFoldDB" id="A0A388SGD1"/>
<evidence type="ECO:0000256" key="2">
    <source>
        <dbReference type="ARBA" id="ARBA00023125"/>
    </source>
</evidence>
<dbReference type="PANTHER" id="PTHR33154">
    <property type="entry name" value="TRANSCRIPTIONAL REGULATOR, ARSR FAMILY"/>
    <property type="match status" value="1"/>
</dbReference>
<dbReference type="PROSITE" id="PS50987">
    <property type="entry name" value="HTH_ARSR_2"/>
    <property type="match status" value="1"/>
</dbReference>
<dbReference type="InterPro" id="IPR036390">
    <property type="entry name" value="WH_DNA-bd_sf"/>
</dbReference>
<dbReference type="GO" id="GO:0003700">
    <property type="term" value="F:DNA-binding transcription factor activity"/>
    <property type="evidence" value="ECO:0007669"/>
    <property type="project" value="InterPro"/>
</dbReference>
<dbReference type="InterPro" id="IPR036388">
    <property type="entry name" value="WH-like_DNA-bd_sf"/>
</dbReference>
<sequence length="107" mass="12357">MTGMETVDIFKALANDTRLTILMWLKEPEKYFPPQGIHIPEGDSFDHSVCVGAICDKAGISQSTVSHYLDMLQRAGLLESRRYGKWTYYRRNEENIRKLADYIATRI</sequence>
<accession>A0A388SGD1</accession>
<reference evidence="5 6" key="1">
    <citation type="journal article" date="2018" name="Int. J. Syst. Evol. Microbiol.">
        <title>Mesosutterella multiformis gen. nov., sp. nov., a member of the family Sutterellaceae and Sutterella megalosphaeroides sp. nov., isolated from human faeces.</title>
        <authorList>
            <person name="Sakamoto M."/>
            <person name="Ikeyama N."/>
            <person name="Kunihiro T."/>
            <person name="Iino T."/>
            <person name="Yuki M."/>
            <person name="Ohkuma M."/>
        </authorList>
    </citation>
    <scope>NUCLEOTIDE SEQUENCE [LARGE SCALE GENOMIC DNA]</scope>
    <source>
        <strain evidence="5 6">4NBBH2</strain>
    </source>
</reference>
<evidence type="ECO:0000313" key="6">
    <source>
        <dbReference type="Proteomes" id="UP000266091"/>
    </source>
</evidence>
<dbReference type="SMART" id="SM00418">
    <property type="entry name" value="HTH_ARSR"/>
    <property type="match status" value="1"/>
</dbReference>
<comment type="caution">
    <text evidence="5">The sequence shown here is derived from an EMBL/GenBank/DDBJ whole genome shotgun (WGS) entry which is preliminary data.</text>
</comment>
<proteinExistence type="predicted"/>
<dbReference type="PANTHER" id="PTHR33154:SF33">
    <property type="entry name" value="TRANSCRIPTIONAL REPRESSOR SDPR"/>
    <property type="match status" value="1"/>
</dbReference>
<dbReference type="EMBL" id="BGZJ01000002">
    <property type="protein sequence ID" value="GBO94733.1"/>
    <property type="molecule type" value="Genomic_DNA"/>
</dbReference>
<dbReference type="InterPro" id="IPR011991">
    <property type="entry name" value="ArsR-like_HTH"/>
</dbReference>
<dbReference type="SUPFAM" id="SSF46785">
    <property type="entry name" value="Winged helix' DNA-binding domain"/>
    <property type="match status" value="1"/>
</dbReference>
<keyword evidence="2" id="KW-0238">DNA-binding</keyword>
<name>A0A388SGD1_9BURK</name>
<evidence type="ECO:0000256" key="1">
    <source>
        <dbReference type="ARBA" id="ARBA00023015"/>
    </source>
</evidence>
<dbReference type="Pfam" id="PF01022">
    <property type="entry name" value="HTH_5"/>
    <property type="match status" value="1"/>
</dbReference>
<dbReference type="GO" id="GO:0003677">
    <property type="term" value="F:DNA binding"/>
    <property type="evidence" value="ECO:0007669"/>
    <property type="project" value="UniProtKB-KW"/>
</dbReference>
<organism evidence="5 6">
    <name type="scientific">Mesosutterella multiformis</name>
    <dbReference type="NCBI Taxonomy" id="2259133"/>
    <lineage>
        <taxon>Bacteria</taxon>
        <taxon>Pseudomonadati</taxon>
        <taxon>Pseudomonadota</taxon>
        <taxon>Betaproteobacteria</taxon>
        <taxon>Burkholderiales</taxon>
        <taxon>Sutterellaceae</taxon>
        <taxon>Mesosutterella</taxon>
    </lineage>
</organism>